<dbReference type="AlphaFoldDB" id="A0A810Q7Y8"/>
<evidence type="ECO:0000313" key="1">
    <source>
        <dbReference type="EMBL" id="BCK84388.1"/>
    </source>
</evidence>
<gene>
    <name evidence="1" type="ORF">MM59RIKEN_17070</name>
</gene>
<accession>A0A810Q7Y8</accession>
<proteinExistence type="predicted"/>
<keyword evidence="2" id="KW-1185">Reference proteome</keyword>
<dbReference type="EMBL" id="AP023420">
    <property type="protein sequence ID" value="BCK84388.1"/>
    <property type="molecule type" value="Genomic_DNA"/>
</dbReference>
<evidence type="ECO:0008006" key="3">
    <source>
        <dbReference type="Google" id="ProtNLM"/>
    </source>
</evidence>
<name>A0A810Q7Y8_9FIRM</name>
<dbReference type="KEGG" id="pfaa:MM59RIKEN_17070"/>
<reference evidence="1" key="1">
    <citation type="submission" date="2020-09" db="EMBL/GenBank/DDBJ databases">
        <title>New species isolated from human feces.</title>
        <authorList>
            <person name="Kitahara M."/>
            <person name="Shigeno Y."/>
            <person name="Shime M."/>
            <person name="Matsumoto Y."/>
            <person name="Nakamura S."/>
            <person name="Motooka D."/>
            <person name="Fukuoka S."/>
            <person name="Nishikawa H."/>
            <person name="Benno Y."/>
        </authorList>
    </citation>
    <scope>NUCLEOTIDE SEQUENCE</scope>
    <source>
        <strain evidence="1">MM59</strain>
    </source>
</reference>
<organism evidence="1 2">
    <name type="scientific">Pusillibacter faecalis</name>
    <dbReference type="NCBI Taxonomy" id="2714358"/>
    <lineage>
        <taxon>Bacteria</taxon>
        <taxon>Bacillati</taxon>
        <taxon>Bacillota</taxon>
        <taxon>Clostridia</taxon>
        <taxon>Eubacteriales</taxon>
        <taxon>Oscillospiraceae</taxon>
        <taxon>Pusillibacter</taxon>
    </lineage>
</organism>
<evidence type="ECO:0000313" key="2">
    <source>
        <dbReference type="Proteomes" id="UP000679848"/>
    </source>
</evidence>
<dbReference type="RefSeq" id="WP_213543119.1">
    <property type="nucleotide sequence ID" value="NZ_AP023420.1"/>
</dbReference>
<protein>
    <recommendedName>
        <fullName evidence="3">Transcriptional regulator</fullName>
    </recommendedName>
</protein>
<dbReference type="Proteomes" id="UP000679848">
    <property type="component" value="Chromosome"/>
</dbReference>
<sequence length="441" mass="49704">MKLCVLGPVNTVTRNAGIIKDAFPELDVYEAAYDVYTEALDMIDQIQQEADMVLFPGKASYALCKRSRRQLIPWEYLPRHISSLHRTLLEVQRRFHCGICRISYDTLDSSLILTAYQEIGFRAEDLRLYVAEQRLLDPGYLDYLMEFHQNNYCRNGVSCCITGLTEIAGRLNQLKIPCAVTLPASTLVIDTVKRLQLRYQAQLNLESWIVVIMLEVSFAGNYSIMGEDDYGYLANRIKVLENIYSFSSRIDGVVVEDTPKSFLIFTTRKLIELETNHFQYLDLLDILNICRAENIAVGIGCGNTACESRSHARTAIEMAKKASSNCAYVVLEDGSVLKPLISRQESPANEIQIDRNLTLAAKRAGLSATTLFAILKHTRKSGLEEFTSRQLASLCGFSTRTMDRILQKLLSAGCCKVIGMYSENGCGRPSRVFQFTWSNLL</sequence>